<feature type="signal peptide" evidence="2">
    <location>
        <begin position="1"/>
        <end position="24"/>
    </location>
</feature>
<keyword evidence="1" id="KW-0812">Transmembrane</keyword>
<keyword evidence="2" id="KW-0732">Signal</keyword>
<dbReference type="EMBL" id="CADCTB010000200">
    <property type="protein sequence ID" value="CAA9270804.1"/>
    <property type="molecule type" value="Genomic_DNA"/>
</dbReference>
<dbReference type="AlphaFoldDB" id="A0A6J4J7W7"/>
<protein>
    <submittedName>
        <fullName evidence="3">Uncharacterized protein</fullName>
    </submittedName>
</protein>
<feature type="chain" id="PRO_5039543241" evidence="2">
    <location>
        <begin position="25"/>
        <end position="122"/>
    </location>
</feature>
<organism evidence="3">
    <name type="scientific">uncultured Acidimicrobiales bacterium</name>
    <dbReference type="NCBI Taxonomy" id="310071"/>
    <lineage>
        <taxon>Bacteria</taxon>
        <taxon>Bacillati</taxon>
        <taxon>Actinomycetota</taxon>
        <taxon>Acidimicrobiia</taxon>
        <taxon>Acidimicrobiales</taxon>
        <taxon>environmental samples</taxon>
    </lineage>
</organism>
<feature type="transmembrane region" description="Helical" evidence="1">
    <location>
        <begin position="74"/>
        <end position="91"/>
    </location>
</feature>
<reference evidence="3" key="1">
    <citation type="submission" date="2020-02" db="EMBL/GenBank/DDBJ databases">
        <authorList>
            <person name="Meier V. D."/>
        </authorList>
    </citation>
    <scope>NUCLEOTIDE SEQUENCE</scope>
    <source>
        <strain evidence="3">AVDCRST_MAG10</strain>
    </source>
</reference>
<gene>
    <name evidence="3" type="ORF">AVDCRST_MAG10-3261</name>
</gene>
<proteinExistence type="predicted"/>
<sequence length="122" mass="12686">MARSRTLRLWTLGLLALCLMAATAGHLSGPSDSVSATSSPSAVGVMSPAADAAVLPAKVADEVRVSTHFSSARMLIWIAALAVLVGLPAVARRRAAVTGADNRRLRARRHAISLRAPPLQLA</sequence>
<name>A0A6J4J7W7_9ACTN</name>
<keyword evidence="1" id="KW-1133">Transmembrane helix</keyword>
<evidence type="ECO:0000313" key="3">
    <source>
        <dbReference type="EMBL" id="CAA9270804.1"/>
    </source>
</evidence>
<evidence type="ECO:0000256" key="2">
    <source>
        <dbReference type="SAM" id="SignalP"/>
    </source>
</evidence>
<accession>A0A6J4J7W7</accession>
<keyword evidence="1" id="KW-0472">Membrane</keyword>
<evidence type="ECO:0000256" key="1">
    <source>
        <dbReference type="SAM" id="Phobius"/>
    </source>
</evidence>